<evidence type="ECO:0000313" key="2">
    <source>
        <dbReference type="EMBL" id="CAA9430704.1"/>
    </source>
</evidence>
<feature type="domain" description="Amidohydrolase-related" evidence="1">
    <location>
        <begin position="55"/>
        <end position="237"/>
    </location>
</feature>
<accession>A0A6J4Q546</accession>
<protein>
    <recommendedName>
        <fullName evidence="1">Amidohydrolase-related domain-containing protein</fullName>
    </recommendedName>
</protein>
<proteinExistence type="predicted"/>
<dbReference type="InterPro" id="IPR032466">
    <property type="entry name" value="Metal_Hydrolase"/>
</dbReference>
<dbReference type="Gene3D" id="3.20.20.140">
    <property type="entry name" value="Metal-dependent hydrolases"/>
    <property type="match status" value="1"/>
</dbReference>
<name>A0A6J4Q546_9ACTN</name>
<dbReference type="PANTHER" id="PTHR43135">
    <property type="entry name" value="ALPHA-D-RIBOSE 1-METHYLPHOSPHONATE 5-TRIPHOSPHATE DIPHOSPHATASE"/>
    <property type="match status" value="1"/>
</dbReference>
<dbReference type="AlphaFoldDB" id="A0A6J4Q546"/>
<reference evidence="2" key="1">
    <citation type="submission" date="2020-02" db="EMBL/GenBank/DDBJ databases">
        <authorList>
            <person name="Meier V. D."/>
        </authorList>
    </citation>
    <scope>NUCLEOTIDE SEQUENCE</scope>
    <source>
        <strain evidence="2">AVDCRST_MAG01</strain>
    </source>
</reference>
<evidence type="ECO:0000259" key="1">
    <source>
        <dbReference type="Pfam" id="PF01979"/>
    </source>
</evidence>
<dbReference type="Gene3D" id="2.30.40.10">
    <property type="entry name" value="Urease, subunit C, domain 1"/>
    <property type="match status" value="1"/>
</dbReference>
<dbReference type="GO" id="GO:0016810">
    <property type="term" value="F:hydrolase activity, acting on carbon-nitrogen (but not peptide) bonds"/>
    <property type="evidence" value="ECO:0007669"/>
    <property type="project" value="InterPro"/>
</dbReference>
<dbReference type="SUPFAM" id="SSF51556">
    <property type="entry name" value="Metallo-dependent hydrolases"/>
    <property type="match status" value="1"/>
</dbReference>
<dbReference type="InterPro" id="IPR006680">
    <property type="entry name" value="Amidohydro-rel"/>
</dbReference>
<dbReference type="EMBL" id="CADCUW010000385">
    <property type="protein sequence ID" value="CAA9430704.1"/>
    <property type="molecule type" value="Genomic_DNA"/>
</dbReference>
<gene>
    <name evidence="2" type="ORF">AVDCRST_MAG01-01-2908</name>
</gene>
<dbReference type="Pfam" id="PF01979">
    <property type="entry name" value="Amidohydro_1"/>
    <property type="match status" value="1"/>
</dbReference>
<dbReference type="PANTHER" id="PTHR43135:SF3">
    <property type="entry name" value="ALPHA-D-RIBOSE 1-METHYLPHOSPHONATE 5-TRIPHOSPHATE DIPHOSPHATASE"/>
    <property type="match status" value="1"/>
</dbReference>
<dbReference type="InterPro" id="IPR011059">
    <property type="entry name" value="Metal-dep_hydrolase_composite"/>
</dbReference>
<dbReference type="SUPFAM" id="SSF51338">
    <property type="entry name" value="Composite domain of metallo-dependent hydrolases"/>
    <property type="match status" value="1"/>
</dbReference>
<organism evidence="2">
    <name type="scientific">uncultured Rubrobacteraceae bacterium</name>
    <dbReference type="NCBI Taxonomy" id="349277"/>
    <lineage>
        <taxon>Bacteria</taxon>
        <taxon>Bacillati</taxon>
        <taxon>Actinomycetota</taxon>
        <taxon>Rubrobacteria</taxon>
        <taxon>Rubrobacterales</taxon>
        <taxon>Rubrobacteraceae</taxon>
        <taxon>environmental samples</taxon>
    </lineage>
</organism>
<sequence length="279" mass="29556">MGDLVLSNARVLDGRGGIAERATVRLSGGRVAEVVPGTRAKAGPGPEKVDLSGATLMPALVDAHVHLSSYPTLPPPLRGEEPRTDALRYFELANCARDLVSMGVLTVRDVGSEGDHALHLRQAVRLGLCQGPRILTCARIVSATSPGCRVFGSMYRPADGPDEVRKAAREQLAAGADFVKVMATGARSVVLENPETAQLTRGEVRAVVEEAHRLGKRVAAHAEGLEGSRLAIEEGGNRDGRACGAKIRRVRADALELRIWGFSPICFSTPTGCVTACRP</sequence>
<dbReference type="InterPro" id="IPR051781">
    <property type="entry name" value="Metallo-dep_Hydrolase"/>
</dbReference>